<dbReference type="Pfam" id="PF02505">
    <property type="entry name" value="MCR_D"/>
    <property type="match status" value="1"/>
</dbReference>
<evidence type="ECO:0000313" key="2">
    <source>
        <dbReference type="EMBL" id="KUK43231.1"/>
    </source>
</evidence>
<dbReference type="InterPro" id="IPR003901">
    <property type="entry name" value="Me_CoM_Rdtase_D"/>
</dbReference>
<dbReference type="NCBIfam" id="TIGR03260">
    <property type="entry name" value="met_CoM_red_D"/>
    <property type="match status" value="1"/>
</dbReference>
<dbReference type="EMBL" id="LGHB01000045">
    <property type="protein sequence ID" value="KUK94668.1"/>
    <property type="molecule type" value="Genomic_DNA"/>
</dbReference>
<evidence type="ECO:0000313" key="5">
    <source>
        <dbReference type="Proteomes" id="UP000057043"/>
    </source>
</evidence>
<reference evidence="3" key="1">
    <citation type="journal article" date="2015" name="MBio">
        <title>Genome-resolved metagenomic analysis reveals roles for candidate phyla and other microbial community members in biogeochemical transformations in oil reservoirs.</title>
        <authorList>
            <person name="Hu P."/>
            <person name="Tom L."/>
            <person name="Singh A."/>
            <person name="Thomas B.C."/>
            <person name="Baker B.J."/>
            <person name="Piceno Y.M."/>
            <person name="Andersen G.L."/>
            <person name="Banfield J.F."/>
        </authorList>
    </citation>
    <scope>NUCLEOTIDE SEQUENCE [LARGE SCALE GENOMIC DNA]</scope>
    <source>
        <strain evidence="3">56_747</strain>
    </source>
</reference>
<dbReference type="AlphaFoldDB" id="A0A101IGD7"/>
<dbReference type="EMBL" id="LGFT01000104">
    <property type="protein sequence ID" value="KUK43231.1"/>
    <property type="molecule type" value="Genomic_DNA"/>
</dbReference>
<comment type="caution">
    <text evidence="3">The sequence shown here is derived from an EMBL/GenBank/DDBJ whole genome shotgun (WGS) entry which is preliminary data.</text>
</comment>
<organism evidence="3 4">
    <name type="scientific">Methanothrix harundinacea</name>
    <dbReference type="NCBI Taxonomy" id="301375"/>
    <lineage>
        <taxon>Archaea</taxon>
        <taxon>Methanobacteriati</taxon>
        <taxon>Methanobacteriota</taxon>
        <taxon>Stenosarchaea group</taxon>
        <taxon>Methanomicrobia</taxon>
        <taxon>Methanotrichales</taxon>
        <taxon>Methanotrichaceae</taxon>
        <taxon>Methanothrix</taxon>
    </lineage>
</organism>
<name>A0A101IGD7_9EURY</name>
<evidence type="ECO:0000313" key="3">
    <source>
        <dbReference type="EMBL" id="KUK94668.1"/>
    </source>
</evidence>
<dbReference type="PATRIC" id="fig|301375.6.peg.2059"/>
<sequence>MVTKSDTKPVQIEIFPQRFLKPATAQCLLDEIYRSGGILRIMIQGPNLPKAVPYGPGKGLPIEEHKNMLLELGDQALELRVKVGRIWLELENEERIEGVKAACERMLPCSFSIKRKQLFHTKPTVSDYAKYGSEVEDKRILGLVDPKAKRERDLAILSDTGGDS</sequence>
<reference evidence="4 5" key="2">
    <citation type="journal article" date="2015" name="MBio">
        <title>Genome-Resolved Metagenomic Analysis Reveals Roles for Candidate Phyla and Other Microbial Community Members in Biogeochemical Transformations in Oil Reservoirs.</title>
        <authorList>
            <person name="Hu P."/>
            <person name="Tom L."/>
            <person name="Singh A."/>
            <person name="Thomas B.C."/>
            <person name="Baker B.J."/>
            <person name="Piceno Y.M."/>
            <person name="Andersen G.L."/>
            <person name="Banfield J.F."/>
        </authorList>
    </citation>
    <scope>NUCLEOTIDE SEQUENCE [LARGE SCALE GENOMIC DNA]</scope>
    <source>
        <strain evidence="2">57_489</strain>
    </source>
</reference>
<accession>A0A101IGD7</accession>
<keyword evidence="1" id="KW-0484">Methanogenesis</keyword>
<evidence type="ECO:0000313" key="4">
    <source>
        <dbReference type="Proteomes" id="UP000053961"/>
    </source>
</evidence>
<dbReference type="Proteomes" id="UP000057043">
    <property type="component" value="Unassembled WGS sequence"/>
</dbReference>
<dbReference type="PIRSF" id="PIRSF005636">
    <property type="entry name" value="McrD"/>
    <property type="match status" value="1"/>
</dbReference>
<dbReference type="Proteomes" id="UP000053961">
    <property type="component" value="Unassembled WGS sequence"/>
</dbReference>
<protein>
    <submittedName>
        <fullName evidence="3">Methyl-coenzyme M reductase, protein D</fullName>
    </submittedName>
</protein>
<evidence type="ECO:0000256" key="1">
    <source>
        <dbReference type="ARBA" id="ARBA00022994"/>
    </source>
</evidence>
<dbReference type="GO" id="GO:0015948">
    <property type="term" value="P:methanogenesis"/>
    <property type="evidence" value="ECO:0007669"/>
    <property type="project" value="UniProtKB-KW"/>
</dbReference>
<proteinExistence type="predicted"/>
<gene>
    <name evidence="2" type="ORF">XD72_2393</name>
    <name evidence="3" type="ORF">XE07_2077</name>
</gene>